<dbReference type="Proteomes" id="UP000024635">
    <property type="component" value="Unassembled WGS sequence"/>
</dbReference>
<dbReference type="AlphaFoldDB" id="A0A016V1V1"/>
<accession>A0A016V1V1</accession>
<reference evidence="2" key="1">
    <citation type="journal article" date="2015" name="Nat. Genet.">
        <title>The genome and transcriptome of the zoonotic hookworm Ancylostoma ceylanicum identify infection-specific gene families.</title>
        <authorList>
            <person name="Schwarz E.M."/>
            <person name="Hu Y."/>
            <person name="Antoshechkin I."/>
            <person name="Miller M.M."/>
            <person name="Sternberg P.W."/>
            <person name="Aroian R.V."/>
        </authorList>
    </citation>
    <scope>NUCLEOTIDE SEQUENCE</scope>
    <source>
        <strain evidence="2">HY135</strain>
    </source>
</reference>
<organism evidence="1 2">
    <name type="scientific">Ancylostoma ceylanicum</name>
    <dbReference type="NCBI Taxonomy" id="53326"/>
    <lineage>
        <taxon>Eukaryota</taxon>
        <taxon>Metazoa</taxon>
        <taxon>Ecdysozoa</taxon>
        <taxon>Nematoda</taxon>
        <taxon>Chromadorea</taxon>
        <taxon>Rhabditida</taxon>
        <taxon>Rhabditina</taxon>
        <taxon>Rhabditomorpha</taxon>
        <taxon>Strongyloidea</taxon>
        <taxon>Ancylostomatidae</taxon>
        <taxon>Ancylostomatinae</taxon>
        <taxon>Ancylostoma</taxon>
    </lineage>
</organism>
<proteinExistence type="predicted"/>
<evidence type="ECO:0000313" key="1">
    <source>
        <dbReference type="EMBL" id="EYC20708.1"/>
    </source>
</evidence>
<sequence length="94" mass="10525">MKAGSRNALPSKNCRDYALRFGALKSSEAKIIVGAAFNNVFDFLCPPLRLLVERASWFSDTEKAPSMIALYLQPQRFRVGVPERGSIYCSLDPR</sequence>
<comment type="caution">
    <text evidence="1">The sequence shown here is derived from an EMBL/GenBank/DDBJ whole genome shotgun (WGS) entry which is preliminary data.</text>
</comment>
<name>A0A016V1V1_9BILA</name>
<dbReference type="EMBL" id="JARK01001357">
    <property type="protein sequence ID" value="EYC20708.1"/>
    <property type="molecule type" value="Genomic_DNA"/>
</dbReference>
<protein>
    <submittedName>
        <fullName evidence="1">Uncharacterized protein</fullName>
    </submittedName>
</protein>
<gene>
    <name evidence="1" type="primary">Acey_s0021.g382</name>
    <name evidence="1" type="ORF">Y032_0021g382</name>
</gene>
<keyword evidence="2" id="KW-1185">Reference proteome</keyword>
<evidence type="ECO:0000313" key="2">
    <source>
        <dbReference type="Proteomes" id="UP000024635"/>
    </source>
</evidence>